<dbReference type="Proteomes" id="UP000800096">
    <property type="component" value="Unassembled WGS sequence"/>
</dbReference>
<sequence length="332" mass="38424">MTEGLSGTMPSPPRWYPCRDSARCCNLDRESFLSRPFIMAKCQPPVIEAREPATDRKRHQDALQQRTQQSKISTRERRERARTQKLAQPMANDPFPFLDLPRELRDQVCSHLVVQPNSGRSIIAAGPILRGRKRRVAAEIKRYRVNQRRISDGKPAIHVRQVDLEPLIHLDLLQASRRLYDEAKDALYSSNWFAITLEKLPLTVFQTPFGWDLSRITKLQVEMQLKDAAHMNSYVDWAAFFPAFTSLRSLHIVPTFFPRYFEWANTELSDWATTHYIHKAFFRELLATLPCQIDVKFGRSADSVDDMHLQGKVINETLIKDMHAELGVRQLA</sequence>
<keyword evidence="3" id="KW-1185">Reference proteome</keyword>
<gene>
    <name evidence="2" type="ORF">BDU57DRAFT_553051</name>
</gene>
<feature type="compositionally biased region" description="Polar residues" evidence="1">
    <location>
        <begin position="62"/>
        <end position="72"/>
    </location>
</feature>
<name>A0A6A5R0T0_AMPQU</name>
<reference evidence="2" key="1">
    <citation type="journal article" date="2020" name="Stud. Mycol.">
        <title>101 Dothideomycetes genomes: a test case for predicting lifestyles and emergence of pathogens.</title>
        <authorList>
            <person name="Haridas S."/>
            <person name="Albert R."/>
            <person name="Binder M."/>
            <person name="Bloem J."/>
            <person name="Labutti K."/>
            <person name="Salamov A."/>
            <person name="Andreopoulos B."/>
            <person name="Baker S."/>
            <person name="Barry K."/>
            <person name="Bills G."/>
            <person name="Bluhm B."/>
            <person name="Cannon C."/>
            <person name="Castanera R."/>
            <person name="Culley D."/>
            <person name="Daum C."/>
            <person name="Ezra D."/>
            <person name="Gonzalez J."/>
            <person name="Henrissat B."/>
            <person name="Kuo A."/>
            <person name="Liang C."/>
            <person name="Lipzen A."/>
            <person name="Lutzoni F."/>
            <person name="Magnuson J."/>
            <person name="Mondo S."/>
            <person name="Nolan M."/>
            <person name="Ohm R."/>
            <person name="Pangilinan J."/>
            <person name="Park H.-J."/>
            <person name="Ramirez L."/>
            <person name="Alfaro M."/>
            <person name="Sun H."/>
            <person name="Tritt A."/>
            <person name="Yoshinaga Y."/>
            <person name="Zwiers L.-H."/>
            <person name="Turgeon B."/>
            <person name="Goodwin S."/>
            <person name="Spatafora J."/>
            <person name="Crous P."/>
            <person name="Grigoriev I."/>
        </authorList>
    </citation>
    <scope>NUCLEOTIDE SEQUENCE</scope>
    <source>
        <strain evidence="2">HMLAC05119</strain>
    </source>
</reference>
<accession>A0A6A5R0T0</accession>
<dbReference type="PANTHER" id="PTHR38790">
    <property type="entry name" value="2EXR DOMAIN-CONTAINING PROTEIN-RELATED"/>
    <property type="match status" value="1"/>
</dbReference>
<dbReference type="EMBL" id="ML979132">
    <property type="protein sequence ID" value="KAF1920718.1"/>
    <property type="molecule type" value="Genomic_DNA"/>
</dbReference>
<proteinExistence type="predicted"/>
<evidence type="ECO:0000313" key="3">
    <source>
        <dbReference type="Proteomes" id="UP000800096"/>
    </source>
</evidence>
<feature type="compositionally biased region" description="Basic and acidic residues" evidence="1">
    <location>
        <begin position="73"/>
        <end position="82"/>
    </location>
</feature>
<organism evidence="2 3">
    <name type="scientific">Ampelomyces quisqualis</name>
    <name type="common">Powdery mildew agent</name>
    <dbReference type="NCBI Taxonomy" id="50730"/>
    <lineage>
        <taxon>Eukaryota</taxon>
        <taxon>Fungi</taxon>
        <taxon>Dikarya</taxon>
        <taxon>Ascomycota</taxon>
        <taxon>Pezizomycotina</taxon>
        <taxon>Dothideomycetes</taxon>
        <taxon>Pleosporomycetidae</taxon>
        <taxon>Pleosporales</taxon>
        <taxon>Pleosporineae</taxon>
        <taxon>Phaeosphaeriaceae</taxon>
        <taxon>Ampelomyces</taxon>
    </lineage>
</organism>
<dbReference type="OrthoDB" id="62952at2759"/>
<feature type="compositionally biased region" description="Basic and acidic residues" evidence="1">
    <location>
        <begin position="51"/>
        <end position="61"/>
    </location>
</feature>
<evidence type="ECO:0000256" key="1">
    <source>
        <dbReference type="SAM" id="MobiDB-lite"/>
    </source>
</evidence>
<feature type="region of interest" description="Disordered" evidence="1">
    <location>
        <begin position="51"/>
        <end position="82"/>
    </location>
</feature>
<evidence type="ECO:0000313" key="2">
    <source>
        <dbReference type="EMBL" id="KAF1920718.1"/>
    </source>
</evidence>
<dbReference type="AlphaFoldDB" id="A0A6A5R0T0"/>
<protein>
    <submittedName>
        <fullName evidence="2">Uncharacterized protein</fullName>
    </submittedName>
</protein>
<dbReference type="PANTHER" id="PTHR38790:SF9">
    <property type="entry name" value="F-BOX DOMAIN-CONTAINING PROTEIN"/>
    <property type="match status" value="1"/>
</dbReference>